<dbReference type="InterPro" id="IPR007060">
    <property type="entry name" value="FtsL/DivIC"/>
</dbReference>
<dbReference type="EMBL" id="JBHSSW010000066">
    <property type="protein sequence ID" value="MFC6199980.1"/>
    <property type="molecule type" value="Genomic_DNA"/>
</dbReference>
<organism evidence="2 3">
    <name type="scientific">Ponticaulis profundi</name>
    <dbReference type="NCBI Taxonomy" id="2665222"/>
    <lineage>
        <taxon>Bacteria</taxon>
        <taxon>Pseudomonadati</taxon>
        <taxon>Pseudomonadota</taxon>
        <taxon>Alphaproteobacteria</taxon>
        <taxon>Hyphomonadales</taxon>
        <taxon>Hyphomonadaceae</taxon>
        <taxon>Ponticaulis</taxon>
    </lineage>
</organism>
<comment type="caution">
    <text evidence="2">The sequence shown here is derived from an EMBL/GenBank/DDBJ whole genome shotgun (WGS) entry which is preliminary data.</text>
</comment>
<evidence type="ECO:0000256" key="1">
    <source>
        <dbReference type="SAM" id="Coils"/>
    </source>
</evidence>
<keyword evidence="1" id="KW-0175">Coiled coil</keyword>
<gene>
    <name evidence="2" type="ORF">ACFQDM_18045</name>
</gene>
<accession>A0ABW1SEI1</accession>
<name>A0ABW1SEI1_9PROT</name>
<dbReference type="Proteomes" id="UP001596303">
    <property type="component" value="Unassembled WGS sequence"/>
</dbReference>
<sequence>MRIGPVGIALIGAISYLSYHAVAGKQGLSSWSEMQLRESELEAKFEALKVEQSDLRDKVQRLYDESLDEDYLEELARLQFHFVYQDEYLLEPPATSAQLPENEDLFTLSNSRF</sequence>
<reference evidence="3" key="1">
    <citation type="journal article" date="2019" name="Int. J. Syst. Evol. Microbiol.">
        <title>The Global Catalogue of Microorganisms (GCM) 10K type strain sequencing project: providing services to taxonomists for standard genome sequencing and annotation.</title>
        <authorList>
            <consortium name="The Broad Institute Genomics Platform"/>
            <consortium name="The Broad Institute Genome Sequencing Center for Infectious Disease"/>
            <person name="Wu L."/>
            <person name="Ma J."/>
        </authorList>
    </citation>
    <scope>NUCLEOTIDE SEQUENCE [LARGE SCALE GENOMIC DNA]</scope>
    <source>
        <strain evidence="3">CGMCC-1.15741</strain>
    </source>
</reference>
<dbReference type="RefSeq" id="WP_377381720.1">
    <property type="nucleotide sequence ID" value="NZ_JBHSSW010000066.1"/>
</dbReference>
<evidence type="ECO:0000313" key="2">
    <source>
        <dbReference type="EMBL" id="MFC6199980.1"/>
    </source>
</evidence>
<dbReference type="Pfam" id="PF04977">
    <property type="entry name" value="DivIC"/>
    <property type="match status" value="1"/>
</dbReference>
<protein>
    <submittedName>
        <fullName evidence="2">Septum formation initiator family protein</fullName>
    </submittedName>
</protein>
<proteinExistence type="predicted"/>
<keyword evidence="3" id="KW-1185">Reference proteome</keyword>
<feature type="coiled-coil region" evidence="1">
    <location>
        <begin position="38"/>
        <end position="65"/>
    </location>
</feature>
<evidence type="ECO:0000313" key="3">
    <source>
        <dbReference type="Proteomes" id="UP001596303"/>
    </source>
</evidence>